<feature type="transmembrane region" description="Helical" evidence="12">
    <location>
        <begin position="322"/>
        <end position="342"/>
    </location>
</feature>
<gene>
    <name evidence="13" type="ORF">GMST_10830</name>
</gene>
<dbReference type="EMBL" id="BLXX01000002">
    <property type="protein sequence ID" value="GFO58758.1"/>
    <property type="molecule type" value="Genomic_DNA"/>
</dbReference>
<dbReference type="Pfam" id="PF01654">
    <property type="entry name" value="Cyt_bd_oxida_I"/>
    <property type="match status" value="1"/>
</dbReference>
<evidence type="ECO:0000256" key="8">
    <source>
        <dbReference type="ARBA" id="ARBA00022982"/>
    </source>
</evidence>
<evidence type="ECO:0000256" key="12">
    <source>
        <dbReference type="PIRNR" id="PIRNR006446"/>
    </source>
</evidence>
<keyword evidence="11 12" id="KW-0472">Membrane</keyword>
<evidence type="ECO:0000256" key="11">
    <source>
        <dbReference type="ARBA" id="ARBA00023136"/>
    </source>
</evidence>
<feature type="transmembrane region" description="Helical" evidence="12">
    <location>
        <begin position="15"/>
        <end position="39"/>
    </location>
</feature>
<keyword evidence="3 12" id="KW-0813">Transport</keyword>
<dbReference type="InterPro" id="IPR002585">
    <property type="entry name" value="Cyt-d_ubiquinol_oxidase_su_1"/>
</dbReference>
<dbReference type="RefSeq" id="WP_183353608.1">
    <property type="nucleotide sequence ID" value="NZ_BLXX01000002.1"/>
</dbReference>
<dbReference type="AlphaFoldDB" id="A0A6V8MFI9"/>
<dbReference type="GO" id="GO:0019646">
    <property type="term" value="P:aerobic electron transport chain"/>
    <property type="evidence" value="ECO:0007669"/>
    <property type="project" value="InterPro"/>
</dbReference>
<evidence type="ECO:0000256" key="9">
    <source>
        <dbReference type="ARBA" id="ARBA00022989"/>
    </source>
</evidence>
<sequence>MNQLLAARALMGASLAFHIVYATIGIGLPLMLMIAEGLALRTGDGEWHDLARLWIRPAGVLFAIGAVSGTILSFELGLLWPQFMAFSGPLIGIAFSMEGFAFFTEAIFLALYIYGERRLSRRALFLCTIPLTLASAISAVFVISANGWMNTPTGFTMVGGVVRDLSPLNAFFNPAWRHEAVHGTLAAYVATAFAVAGLYALAELRGAGFAHPRQALLISLGVATFSLPLMLVSGDWAASAVAKHQEPKLAAMEAHFRTQAAAALVVGGWPDPATGTVTWGIAIPKLLSILAKDDPNAVVKGLDAFPADRVPDPRLVHPLFDLMVGSFFIMALALARCWWVTWRRRGEPLKSGTLLLIALAAPFGLLALESGWMVTEFGRQPWVVQGYLRTSQGVTPNSGVFLVFVAFLLVYLALTLGILRLLLQPKGREGEP</sequence>
<comment type="similarity">
    <text evidence="2 12">Belongs to the cytochrome ubiquinol oxidase subunit 1 family.</text>
</comment>
<evidence type="ECO:0000256" key="2">
    <source>
        <dbReference type="ARBA" id="ARBA00009819"/>
    </source>
</evidence>
<proteinExistence type="inferred from homology"/>
<feature type="transmembrane region" description="Helical" evidence="12">
    <location>
        <begin position="400"/>
        <end position="423"/>
    </location>
</feature>
<evidence type="ECO:0000256" key="1">
    <source>
        <dbReference type="ARBA" id="ARBA00004651"/>
    </source>
</evidence>
<dbReference type="Proteomes" id="UP000556026">
    <property type="component" value="Unassembled WGS sequence"/>
</dbReference>
<dbReference type="GO" id="GO:0005886">
    <property type="term" value="C:plasma membrane"/>
    <property type="evidence" value="ECO:0007669"/>
    <property type="project" value="UniProtKB-SubCell"/>
</dbReference>
<dbReference type="GO" id="GO:0016682">
    <property type="term" value="F:oxidoreductase activity, acting on diphenols and related substances as donors, oxygen as acceptor"/>
    <property type="evidence" value="ECO:0007669"/>
    <property type="project" value="TreeGrafter"/>
</dbReference>
<keyword evidence="14" id="KW-1185">Reference proteome</keyword>
<keyword evidence="4 12" id="KW-1003">Cell membrane</keyword>
<feature type="transmembrane region" description="Helical" evidence="12">
    <location>
        <begin position="60"/>
        <end position="80"/>
    </location>
</feature>
<evidence type="ECO:0000256" key="3">
    <source>
        <dbReference type="ARBA" id="ARBA00022448"/>
    </source>
</evidence>
<name>A0A6V8MFI9_9BACT</name>
<comment type="caution">
    <text evidence="13">The sequence shown here is derived from an EMBL/GenBank/DDBJ whole genome shotgun (WGS) entry which is preliminary data.</text>
</comment>
<feature type="transmembrane region" description="Helical" evidence="12">
    <location>
        <begin position="123"/>
        <end position="145"/>
    </location>
</feature>
<evidence type="ECO:0000313" key="13">
    <source>
        <dbReference type="EMBL" id="GFO58758.1"/>
    </source>
</evidence>
<dbReference type="GO" id="GO:0070069">
    <property type="term" value="C:cytochrome complex"/>
    <property type="evidence" value="ECO:0007669"/>
    <property type="project" value="UniProtKB-UniRule"/>
</dbReference>
<keyword evidence="7 12" id="KW-0479">Metal-binding</keyword>
<organism evidence="13 14">
    <name type="scientific">Geomonas silvestris</name>
    <dbReference type="NCBI Taxonomy" id="2740184"/>
    <lineage>
        <taxon>Bacteria</taxon>
        <taxon>Pseudomonadati</taxon>
        <taxon>Thermodesulfobacteriota</taxon>
        <taxon>Desulfuromonadia</taxon>
        <taxon>Geobacterales</taxon>
        <taxon>Geobacteraceae</taxon>
        <taxon>Geomonas</taxon>
    </lineage>
</organism>
<accession>A0A6V8MFI9</accession>
<dbReference type="PANTHER" id="PTHR30365">
    <property type="entry name" value="CYTOCHROME D UBIQUINOL OXIDASE"/>
    <property type="match status" value="1"/>
</dbReference>
<evidence type="ECO:0000256" key="10">
    <source>
        <dbReference type="ARBA" id="ARBA00023004"/>
    </source>
</evidence>
<dbReference type="GO" id="GO:0020037">
    <property type="term" value="F:heme binding"/>
    <property type="evidence" value="ECO:0007669"/>
    <property type="project" value="TreeGrafter"/>
</dbReference>
<evidence type="ECO:0000313" key="14">
    <source>
        <dbReference type="Proteomes" id="UP000556026"/>
    </source>
</evidence>
<evidence type="ECO:0000256" key="5">
    <source>
        <dbReference type="ARBA" id="ARBA00022617"/>
    </source>
</evidence>
<protein>
    <submittedName>
        <fullName evidence="13">Cytochrome ubiquinol oxidase subunit I</fullName>
    </submittedName>
</protein>
<dbReference type="PANTHER" id="PTHR30365:SF14">
    <property type="entry name" value="CYTOCHROME BD MENAQUINOL OXIDASE SUBUNIT I-RELATED"/>
    <property type="match status" value="1"/>
</dbReference>
<keyword evidence="8 12" id="KW-0249">Electron transport</keyword>
<dbReference type="PIRSF" id="PIRSF006446">
    <property type="entry name" value="Cyt_quinol_oxidase_1"/>
    <property type="match status" value="1"/>
</dbReference>
<feature type="transmembrane region" description="Helical" evidence="12">
    <location>
        <begin position="180"/>
        <end position="202"/>
    </location>
</feature>
<reference evidence="14" key="1">
    <citation type="submission" date="2020-06" db="EMBL/GenBank/DDBJ databases">
        <title>Draft genomic sequence of Geomonas sp. Red330.</title>
        <authorList>
            <person name="Itoh H."/>
            <person name="Zhenxing X."/>
            <person name="Ushijima N."/>
            <person name="Masuda Y."/>
            <person name="Shiratori Y."/>
            <person name="Senoo K."/>
        </authorList>
    </citation>
    <scope>NUCLEOTIDE SEQUENCE [LARGE SCALE GENOMIC DNA]</scope>
    <source>
        <strain evidence="14">Red330</strain>
    </source>
</reference>
<dbReference type="GO" id="GO:0009055">
    <property type="term" value="F:electron transfer activity"/>
    <property type="evidence" value="ECO:0007669"/>
    <property type="project" value="UniProtKB-UniRule"/>
</dbReference>
<keyword evidence="10 12" id="KW-0408">Iron</keyword>
<feature type="transmembrane region" description="Helical" evidence="12">
    <location>
        <begin position="354"/>
        <end position="374"/>
    </location>
</feature>
<evidence type="ECO:0000256" key="4">
    <source>
        <dbReference type="ARBA" id="ARBA00022475"/>
    </source>
</evidence>
<keyword evidence="9 12" id="KW-1133">Transmembrane helix</keyword>
<evidence type="ECO:0000256" key="6">
    <source>
        <dbReference type="ARBA" id="ARBA00022692"/>
    </source>
</evidence>
<feature type="transmembrane region" description="Helical" evidence="12">
    <location>
        <begin position="86"/>
        <end position="111"/>
    </location>
</feature>
<feature type="transmembrane region" description="Helical" evidence="12">
    <location>
        <begin position="214"/>
        <end position="232"/>
    </location>
</feature>
<keyword evidence="5 12" id="KW-0349">Heme</keyword>
<comment type="subcellular location">
    <subcellularLocation>
        <location evidence="1">Cell membrane</location>
        <topology evidence="1">Multi-pass membrane protein</topology>
    </subcellularLocation>
</comment>
<evidence type="ECO:0000256" key="7">
    <source>
        <dbReference type="ARBA" id="ARBA00022723"/>
    </source>
</evidence>
<keyword evidence="6 12" id="KW-0812">Transmembrane</keyword>
<dbReference type="GO" id="GO:0046872">
    <property type="term" value="F:metal ion binding"/>
    <property type="evidence" value="ECO:0007669"/>
    <property type="project" value="UniProtKB-UniRule"/>
</dbReference>